<reference evidence="2" key="1">
    <citation type="journal article" date="2022" name="Nat. Commun.">
        <title>Chromosome evolution and the genetic basis of agronomically important traits in greater yam.</title>
        <authorList>
            <person name="Bredeson J.V."/>
            <person name="Lyons J.B."/>
            <person name="Oniyinde I.O."/>
            <person name="Okereke N.R."/>
            <person name="Kolade O."/>
            <person name="Nnabue I."/>
            <person name="Nwadili C.O."/>
            <person name="Hribova E."/>
            <person name="Parker M."/>
            <person name="Nwogha J."/>
            <person name="Shu S."/>
            <person name="Carlson J."/>
            <person name="Kariba R."/>
            <person name="Muthemba S."/>
            <person name="Knop K."/>
            <person name="Barton G.J."/>
            <person name="Sherwood A.V."/>
            <person name="Lopez-Montes A."/>
            <person name="Asiedu R."/>
            <person name="Jamnadass R."/>
            <person name="Muchugi A."/>
            <person name="Goodstein D."/>
            <person name="Egesi C.N."/>
            <person name="Featherston J."/>
            <person name="Asfaw A."/>
            <person name="Simpson G.G."/>
            <person name="Dolezel J."/>
            <person name="Hendre P.S."/>
            <person name="Van Deynze A."/>
            <person name="Kumar P.L."/>
            <person name="Obidiegwu J.E."/>
            <person name="Bhattacharjee R."/>
            <person name="Rokhsar D.S."/>
        </authorList>
    </citation>
    <scope>NUCLEOTIDE SEQUENCE [LARGE SCALE GENOMIC DNA]</scope>
    <source>
        <strain evidence="2">cv. TDa95/00328</strain>
    </source>
</reference>
<gene>
    <name evidence="1" type="ORF">IHE45_04G115200</name>
</gene>
<evidence type="ECO:0000313" key="2">
    <source>
        <dbReference type="Proteomes" id="UP000827976"/>
    </source>
</evidence>
<evidence type="ECO:0000313" key="1">
    <source>
        <dbReference type="EMBL" id="KAH7686588.1"/>
    </source>
</evidence>
<keyword evidence="2" id="KW-1185">Reference proteome</keyword>
<dbReference type="Proteomes" id="UP000827976">
    <property type="component" value="Chromosome 4"/>
</dbReference>
<dbReference type="EMBL" id="CM037014">
    <property type="protein sequence ID" value="KAH7686588.1"/>
    <property type="molecule type" value="Genomic_DNA"/>
</dbReference>
<name>A0ACB7WFG3_DIOAL</name>
<comment type="caution">
    <text evidence="1">The sequence shown here is derived from an EMBL/GenBank/DDBJ whole genome shotgun (WGS) entry which is preliminary data.</text>
</comment>
<organism evidence="1 2">
    <name type="scientific">Dioscorea alata</name>
    <name type="common">Purple yam</name>
    <dbReference type="NCBI Taxonomy" id="55571"/>
    <lineage>
        <taxon>Eukaryota</taxon>
        <taxon>Viridiplantae</taxon>
        <taxon>Streptophyta</taxon>
        <taxon>Embryophyta</taxon>
        <taxon>Tracheophyta</taxon>
        <taxon>Spermatophyta</taxon>
        <taxon>Magnoliopsida</taxon>
        <taxon>Liliopsida</taxon>
        <taxon>Dioscoreales</taxon>
        <taxon>Dioscoreaceae</taxon>
        <taxon>Dioscorea</taxon>
    </lineage>
</organism>
<proteinExistence type="predicted"/>
<accession>A0ACB7WFG3</accession>
<protein>
    <submittedName>
        <fullName evidence="1">Uncharacterized protein</fullName>
    </submittedName>
</protein>
<sequence length="42" mass="5081">MSTQIIFFFLIAHTPKKKCASLPMFETNYTSTYKHYQIFQFK</sequence>